<accession>A0A0F7UHP5</accession>
<feature type="compositionally biased region" description="Polar residues" evidence="1">
    <location>
        <begin position="393"/>
        <end position="412"/>
    </location>
</feature>
<feature type="compositionally biased region" description="Basic and acidic residues" evidence="1">
    <location>
        <begin position="468"/>
        <end position="486"/>
    </location>
</feature>
<feature type="region of interest" description="Disordered" evidence="1">
    <location>
        <begin position="971"/>
        <end position="1017"/>
    </location>
</feature>
<protein>
    <submittedName>
        <fullName evidence="2">TSP1 domain-containing protein TSP12 (Precursor),related</fullName>
    </submittedName>
</protein>
<gene>
    <name evidence="2" type="ORF">BN1204_038360</name>
</gene>
<evidence type="ECO:0000256" key="1">
    <source>
        <dbReference type="SAM" id="MobiDB-lite"/>
    </source>
</evidence>
<feature type="compositionally biased region" description="Polar residues" evidence="1">
    <location>
        <begin position="419"/>
        <end position="436"/>
    </location>
</feature>
<dbReference type="EMBL" id="LN714484">
    <property type="protein sequence ID" value="CEL68060.1"/>
    <property type="molecule type" value="Genomic_DNA"/>
</dbReference>
<evidence type="ECO:0000313" key="2">
    <source>
        <dbReference type="EMBL" id="CEL68060.1"/>
    </source>
</evidence>
<feature type="compositionally biased region" description="Basic and acidic residues" evidence="1">
    <location>
        <begin position="1318"/>
        <end position="1329"/>
    </location>
</feature>
<sequence length="1391" mass="151180">MTMSAPLFASPDASMGKESRTTTVRRSGVFRPSLKQNVWSMLFSLCILAVIPIKSTMLRAASFSGNDAGAFHVPHVTGGRALPLSLSKDEYLTQHNFFPPAHDEERDAVSSQRRDVRRGVDVQLHKHNGASAINPHGDEADVPLEQLMNDLGVGEGDVEHMAPSWHETSHRRSAVDLTMMNAFGFSELDATKSSASLNESVQSPTTKLHPSNLKSREQRVMDLLEQLETLTRQTPVEGEDDQFVDFSFEPESVTANDFSTSSSTESDNDASQLFGGLHSKPTASLFHGTEAGISMTDVTGHNASPAPAEEEQTAGQGDGGKFSRTQLMEPSGATEANESDSPHDVSEVAETPAEAGTDDPTGNNPPSPESDSGNTATQEAFTSTDASEKGADSESNSPDPTAGQSAGDTTPGTGEKGTDSQTVHDGQVHNLTTDSQDILPENHQGVNGAFTEPTAEDTTEAETNTQMPKHEKDGVVRQRDRMDAHSSAESISSKAPADFSDMMFARLREASRGMASVLHIVEHGRLLDDDSLVTIAYHFPFETRESRRIAFIIVALPPGYTARTEGPLCESVDPDMPPLSCEVRLAHLPQISLHEATEDQNVFIQVSSADKNRSLPLGMHHFAVAVHTPRLPIAVNTPANWWFVTFRFTGGHAVTKHFENRVLIAREKCAWGGWRQETPCSATCGEGVEVWSRTLFGGESEEACGGALLKKKCFRASCSVSCQLGPWETIVDCTKSCDADNRRGYQVSIRKVLMDKEGWGVDCKRLYPWNPEAHEGWSEKLGAVVRLSVCDTKFRQACEPELGCRVEKVNTRTLSVSYPWGSCPFPCGGLGKITSIVQVANGIPRWLGEKDFPESFQVPCRADKEPLVKRVPCNTFDCEDCSVYLERVKDTTAFRAWIFFLPSQDANTIKITAPRGINFDLKASSSAADAKSGGNQAPHSRVDGTETKTDLADNQGDVAGQSLHWKATHLLPQARKPTEEEIQASATEGQKTEKGQVAGSQQKSMSKNDAETHGRNQEDIRKLYEGNACSRLPTSFGYISSCGVSPSTKYEGAQEATMHLSGFIAPQVDTAFDRHIYPHLQSENAKHRLKEGSAEENRRPEWMAVPVTLEQAAEMENPGNFYMWLSSTSTPRDPEVFKCHLKTKLAVPVKCRYDYTVVDPKDCADCHLDSPKKIMTLRQFVPAKHGGSCSIPLEQRFKNPVAVYAKCSKGCSHVQHDVNSFPGSTEETSGTKEGTRATKTEAIPLSSRLKSVSRGSLKRILDRAANRQLTEGGTHDATHDPSLVHRIDINKIPDFEDVMKMAAARSDEEIGERHVGLEAKGGSPEHTEEAVGGPSAAGSPTTAIPVRPGEARSGNSETGDVVKDPDGSSRTGSSHEAPVVEEGTEKGETIS</sequence>
<organism evidence="2">
    <name type="scientific">Neospora caninum (strain Liverpool)</name>
    <dbReference type="NCBI Taxonomy" id="572307"/>
    <lineage>
        <taxon>Eukaryota</taxon>
        <taxon>Sar</taxon>
        <taxon>Alveolata</taxon>
        <taxon>Apicomplexa</taxon>
        <taxon>Conoidasida</taxon>
        <taxon>Coccidia</taxon>
        <taxon>Eucoccidiorida</taxon>
        <taxon>Eimeriorina</taxon>
        <taxon>Sarcocystidae</taxon>
        <taxon>Neospora</taxon>
    </lineage>
</organism>
<feature type="region of interest" description="Disordered" evidence="1">
    <location>
        <begin position="295"/>
        <end position="494"/>
    </location>
</feature>
<proteinExistence type="predicted"/>
<feature type="region of interest" description="Disordered" evidence="1">
    <location>
        <begin position="927"/>
        <end position="954"/>
    </location>
</feature>
<reference evidence="2" key="1">
    <citation type="journal article" date="2015" name="PLoS ONE">
        <title>Comprehensive Evaluation of Toxoplasma gondii VEG and Neospora caninum LIV Genomes with Tachyzoite Stage Transcriptome and Proteome Defines Novel Transcript Features.</title>
        <authorList>
            <person name="Ramaprasad A."/>
            <person name="Mourier T."/>
            <person name="Naeem R."/>
            <person name="Malas T.B."/>
            <person name="Moussa E."/>
            <person name="Panigrahi A."/>
            <person name="Vermont S.J."/>
            <person name="Otto T.D."/>
            <person name="Wastling J."/>
            <person name="Pain A."/>
        </authorList>
    </citation>
    <scope>NUCLEOTIDE SEQUENCE</scope>
    <source>
        <strain evidence="2">Liverpool</strain>
    </source>
</reference>
<dbReference type="PROSITE" id="PS50092">
    <property type="entry name" value="TSP1"/>
    <property type="match status" value="1"/>
</dbReference>
<feature type="compositionally biased region" description="Basic and acidic residues" evidence="1">
    <location>
        <begin position="940"/>
        <end position="951"/>
    </location>
</feature>
<feature type="region of interest" description="Disordered" evidence="1">
    <location>
        <begin position="1"/>
        <end position="24"/>
    </location>
</feature>
<feature type="compositionally biased region" description="Polar residues" evidence="1">
    <location>
        <begin position="369"/>
        <end position="385"/>
    </location>
</feature>
<feature type="compositionally biased region" description="Polar residues" evidence="1">
    <location>
        <begin position="254"/>
        <end position="271"/>
    </location>
</feature>
<name>A0A0F7UHP5_NEOCL</name>
<feature type="region of interest" description="Disordered" evidence="1">
    <location>
        <begin position="254"/>
        <end position="276"/>
    </location>
</feature>
<feature type="region of interest" description="Disordered" evidence="1">
    <location>
        <begin position="1318"/>
        <end position="1391"/>
    </location>
</feature>
<dbReference type="InterPro" id="IPR000884">
    <property type="entry name" value="TSP1_rpt"/>
</dbReference>
<feature type="compositionally biased region" description="Basic and acidic residues" evidence="1">
    <location>
        <begin position="1006"/>
        <end position="1017"/>
    </location>
</feature>